<gene>
    <name evidence="1" type="ORF">N7G274_003174</name>
</gene>
<evidence type="ECO:0008006" key="3">
    <source>
        <dbReference type="Google" id="ProtNLM"/>
    </source>
</evidence>
<dbReference type="SUPFAM" id="SSF55729">
    <property type="entry name" value="Acyl-CoA N-acyltransferases (Nat)"/>
    <property type="match status" value="1"/>
</dbReference>
<comment type="caution">
    <text evidence="1">The sequence shown here is derived from an EMBL/GenBank/DDBJ whole genome shotgun (WGS) entry which is preliminary data.</text>
</comment>
<protein>
    <recommendedName>
        <fullName evidence="3">N-acetyltransferase domain-containing protein</fullName>
    </recommendedName>
</protein>
<dbReference type="InterPro" id="IPR016181">
    <property type="entry name" value="Acyl_CoA_acyltransferase"/>
</dbReference>
<evidence type="ECO:0000313" key="2">
    <source>
        <dbReference type="Proteomes" id="UP001590950"/>
    </source>
</evidence>
<name>A0ABR4AG43_9LECA</name>
<keyword evidence="2" id="KW-1185">Reference proteome</keyword>
<evidence type="ECO:0000313" key="1">
    <source>
        <dbReference type="EMBL" id="KAL2044469.1"/>
    </source>
</evidence>
<accession>A0ABR4AG43</accession>
<dbReference type="CDD" id="cd04301">
    <property type="entry name" value="NAT_SF"/>
    <property type="match status" value="1"/>
</dbReference>
<reference evidence="1 2" key="1">
    <citation type="submission" date="2024-09" db="EMBL/GenBank/DDBJ databases">
        <title>Rethinking Asexuality: The Enigmatic Case of Functional Sexual Genes in Lepraria (Stereocaulaceae).</title>
        <authorList>
            <person name="Doellman M."/>
            <person name="Sun Y."/>
            <person name="Barcenas-Pena A."/>
            <person name="Lumbsch H.T."/>
            <person name="Grewe F."/>
        </authorList>
    </citation>
    <scope>NUCLEOTIDE SEQUENCE [LARGE SCALE GENOMIC DNA]</scope>
    <source>
        <strain evidence="1 2">Mercado 3170</strain>
    </source>
</reference>
<proteinExistence type="predicted"/>
<dbReference type="Gene3D" id="3.40.630.30">
    <property type="match status" value="1"/>
</dbReference>
<sequence length="234" mass="26386">MENTLIKPTTSVNDKQRIDTTKYTFRIVRLNATELAQYPKLPQLTTIMNNAFSVTGRKYPGLYNAELKRYDAPTELVEDMGRDGVLFITLATTSEQTDADPRPIATTGYKPWIDTFDLGDKLKASFTVTEYPEQHKTPDDVPRFEIKAVTVDPEFQSQGLASQLFANVTEEIFGGVRSRGGSRVRLMVCTFKEINEGYWTAKGFVKLTEMRFDVGTAGSLTGFSSMDMYRDHCL</sequence>
<dbReference type="EMBL" id="JBEFKJ010000009">
    <property type="protein sequence ID" value="KAL2044469.1"/>
    <property type="molecule type" value="Genomic_DNA"/>
</dbReference>
<organism evidence="1 2">
    <name type="scientific">Stereocaulon virgatum</name>
    <dbReference type="NCBI Taxonomy" id="373712"/>
    <lineage>
        <taxon>Eukaryota</taxon>
        <taxon>Fungi</taxon>
        <taxon>Dikarya</taxon>
        <taxon>Ascomycota</taxon>
        <taxon>Pezizomycotina</taxon>
        <taxon>Lecanoromycetes</taxon>
        <taxon>OSLEUM clade</taxon>
        <taxon>Lecanoromycetidae</taxon>
        <taxon>Lecanorales</taxon>
        <taxon>Lecanorineae</taxon>
        <taxon>Stereocaulaceae</taxon>
        <taxon>Stereocaulon</taxon>
    </lineage>
</organism>
<dbReference type="Proteomes" id="UP001590950">
    <property type="component" value="Unassembled WGS sequence"/>
</dbReference>